<dbReference type="InterPro" id="IPR003593">
    <property type="entry name" value="AAA+_ATPase"/>
</dbReference>
<evidence type="ECO:0000256" key="8">
    <source>
        <dbReference type="SAM" id="MobiDB-lite"/>
    </source>
</evidence>
<dbReference type="GO" id="GO:0005524">
    <property type="term" value="F:ATP binding"/>
    <property type="evidence" value="ECO:0007669"/>
    <property type="project" value="UniProtKB-KW"/>
</dbReference>
<keyword evidence="7" id="KW-0472">Membrane</keyword>
<dbReference type="Pfam" id="PF00005">
    <property type="entry name" value="ABC_tran"/>
    <property type="match status" value="1"/>
</dbReference>
<dbReference type="GO" id="GO:0016887">
    <property type="term" value="F:ATP hydrolysis activity"/>
    <property type="evidence" value="ECO:0007669"/>
    <property type="project" value="InterPro"/>
</dbReference>
<evidence type="ECO:0000256" key="3">
    <source>
        <dbReference type="ARBA" id="ARBA00022448"/>
    </source>
</evidence>
<comment type="caution">
    <text evidence="10">The sequence shown here is derived from an EMBL/GenBank/DDBJ whole genome shotgun (WGS) entry which is preliminary data.</text>
</comment>
<proteinExistence type="inferred from homology"/>
<evidence type="ECO:0000256" key="5">
    <source>
        <dbReference type="ARBA" id="ARBA00022741"/>
    </source>
</evidence>
<dbReference type="Proteomes" id="UP000473325">
    <property type="component" value="Unassembled WGS sequence"/>
</dbReference>
<feature type="compositionally biased region" description="Low complexity" evidence="8">
    <location>
        <begin position="29"/>
        <end position="46"/>
    </location>
</feature>
<sequence>MVSSHSVCVKRAKKRRAAVLYVLRTSQRSASIPATTASPTARSTPRGTASHGDDRPDRASVRHPVRPRPHRHRHDRRRRRPRVLRRARLHRHLLRLHGTAARPRRRQRSREHRGARGLPARRQPDGPGPRRDQAGAAARPPQPAAARGPGVGRARHLRGVRARQRPGGVLRGPRRPRPHRPDGAQRGRPRALPDPLRPVLRRGPGRREDRAHRVVDARRGLAARGGPPRRQPRRVRCGRHRAHPRLLPPARLHRPALRVRRLLRADAPLVRRAHPAADADDAADQPVRRRAGAGAALPRLARHARGVGAARHLRVRDRCPLPRHRRRAPRRARHRARRRAHEPRRGRRRDVALRLLPRPRRPVRLHHGGACVNTVNPAADPTPGAPVPAEKGVLIGDEERAEAAAAPAPAGRRARRDGAPAAQPGVATTGDTSQPVVRIRGLRKSFGDLEVLHGIDLDVHAGEHVVLFGPSGSGKSTVLRSINLLEEPNSGSVCVDGVEYGPGLPGEKGSGKPAKRGKPIELRRKVGMVFQQFNLFPHLTALENVALPLRSVKGMKADDANRKAAESLRQVGLLQRAAHYPGQLSGGQQQRVAIARALSQDPKVMLFDEPTSALDPELVGEVLRVMHELAEAGMTMVVVTHELGFAREIGDLNVFMDAGVVVETGSSELFDHPTDPRCQDFMRAVR</sequence>
<keyword evidence="6 10" id="KW-0067">ATP-binding</keyword>
<evidence type="ECO:0000256" key="7">
    <source>
        <dbReference type="ARBA" id="ARBA00023136"/>
    </source>
</evidence>
<feature type="compositionally biased region" description="Basic residues" evidence="8">
    <location>
        <begin position="102"/>
        <end position="115"/>
    </location>
</feature>
<feature type="compositionally biased region" description="Basic residues" evidence="8">
    <location>
        <begin position="61"/>
        <end position="95"/>
    </location>
</feature>
<dbReference type="Gene3D" id="3.40.50.300">
    <property type="entry name" value="P-loop containing nucleotide triphosphate hydrolases"/>
    <property type="match status" value="1"/>
</dbReference>
<name>A0A6L7F2T6_9ACTN</name>
<dbReference type="CDD" id="cd03262">
    <property type="entry name" value="ABC_HisP_GlnQ"/>
    <property type="match status" value="1"/>
</dbReference>
<dbReference type="InterPro" id="IPR003439">
    <property type="entry name" value="ABC_transporter-like_ATP-bd"/>
</dbReference>
<feature type="domain" description="ABC transporter" evidence="9">
    <location>
        <begin position="437"/>
        <end position="682"/>
    </location>
</feature>
<keyword evidence="3" id="KW-0813">Transport</keyword>
<feature type="region of interest" description="Disordered" evidence="8">
    <location>
        <begin position="29"/>
        <end position="210"/>
    </location>
</feature>
<comment type="subcellular location">
    <subcellularLocation>
        <location evidence="1">Cell membrane</location>
        <topology evidence="1">Peripheral membrane protein</topology>
    </subcellularLocation>
</comment>
<dbReference type="PROSITE" id="PS00211">
    <property type="entry name" value="ABC_TRANSPORTER_1"/>
    <property type="match status" value="1"/>
</dbReference>
<accession>A0A6L7F2T6</accession>
<dbReference type="InterPro" id="IPR027417">
    <property type="entry name" value="P-loop_NTPase"/>
</dbReference>
<evidence type="ECO:0000313" key="10">
    <source>
        <dbReference type="EMBL" id="MXG90044.1"/>
    </source>
</evidence>
<dbReference type="GO" id="GO:0005886">
    <property type="term" value="C:plasma membrane"/>
    <property type="evidence" value="ECO:0007669"/>
    <property type="project" value="UniProtKB-SubCell"/>
</dbReference>
<dbReference type="SUPFAM" id="SSF52540">
    <property type="entry name" value="P-loop containing nucleoside triphosphate hydrolases"/>
    <property type="match status" value="1"/>
</dbReference>
<feature type="region of interest" description="Disordered" evidence="8">
    <location>
        <begin position="274"/>
        <end position="349"/>
    </location>
</feature>
<feature type="compositionally biased region" description="Basic residues" evidence="8">
    <location>
        <begin position="300"/>
        <end position="348"/>
    </location>
</feature>
<keyword evidence="4" id="KW-1003">Cell membrane</keyword>
<evidence type="ECO:0000313" key="11">
    <source>
        <dbReference type="Proteomes" id="UP000473325"/>
    </source>
</evidence>
<evidence type="ECO:0000256" key="2">
    <source>
        <dbReference type="ARBA" id="ARBA00005417"/>
    </source>
</evidence>
<feature type="compositionally biased region" description="Low complexity" evidence="8">
    <location>
        <begin position="134"/>
        <end position="148"/>
    </location>
</feature>
<dbReference type="InterPro" id="IPR017871">
    <property type="entry name" value="ABC_transporter-like_CS"/>
</dbReference>
<evidence type="ECO:0000256" key="4">
    <source>
        <dbReference type="ARBA" id="ARBA00022475"/>
    </source>
</evidence>
<dbReference type="PROSITE" id="PS50893">
    <property type="entry name" value="ABC_TRANSPORTER_2"/>
    <property type="match status" value="1"/>
</dbReference>
<comment type="similarity">
    <text evidence="2">Belongs to the ABC transporter superfamily.</text>
</comment>
<dbReference type="PANTHER" id="PTHR43166">
    <property type="entry name" value="AMINO ACID IMPORT ATP-BINDING PROTEIN"/>
    <property type="match status" value="1"/>
</dbReference>
<dbReference type="EMBL" id="WUEK01000006">
    <property type="protein sequence ID" value="MXG90044.1"/>
    <property type="molecule type" value="Genomic_DNA"/>
</dbReference>
<feature type="compositionally biased region" description="Basic residues" evidence="8">
    <location>
        <begin position="153"/>
        <end position="164"/>
    </location>
</feature>
<evidence type="ECO:0000256" key="1">
    <source>
        <dbReference type="ARBA" id="ARBA00004202"/>
    </source>
</evidence>
<feature type="region of interest" description="Disordered" evidence="8">
    <location>
        <begin position="400"/>
        <end position="434"/>
    </location>
</feature>
<gene>
    <name evidence="10" type="ORF">GRQ65_10815</name>
</gene>
<dbReference type="SMART" id="SM00382">
    <property type="entry name" value="AAA"/>
    <property type="match status" value="1"/>
</dbReference>
<protein>
    <submittedName>
        <fullName evidence="10">ATP-binding cassette domain-containing protein</fullName>
    </submittedName>
</protein>
<dbReference type="PANTHER" id="PTHR43166:SF9">
    <property type="entry name" value="GLUTAMATE_ASPARTATE IMPORT ATP-BINDING PROTEIN GLTL"/>
    <property type="match status" value="1"/>
</dbReference>
<dbReference type="InterPro" id="IPR050086">
    <property type="entry name" value="MetN_ABC_transporter-like"/>
</dbReference>
<feature type="compositionally biased region" description="Basic and acidic residues" evidence="8">
    <location>
        <begin position="122"/>
        <end position="133"/>
    </location>
</feature>
<keyword evidence="11" id="KW-1185">Reference proteome</keyword>
<dbReference type="AlphaFoldDB" id="A0A6L7F2T6"/>
<feature type="compositionally biased region" description="Basic and acidic residues" evidence="8">
    <location>
        <begin position="51"/>
        <end position="60"/>
    </location>
</feature>
<evidence type="ECO:0000259" key="9">
    <source>
        <dbReference type="PROSITE" id="PS50893"/>
    </source>
</evidence>
<reference evidence="10 11" key="1">
    <citation type="submission" date="2019-12" db="EMBL/GenBank/DDBJ databases">
        <authorList>
            <person name="Kun Z."/>
        </authorList>
    </citation>
    <scope>NUCLEOTIDE SEQUENCE [LARGE SCALE GENOMIC DNA]</scope>
    <source>
        <strain evidence="10 11">YIM 123512</strain>
    </source>
</reference>
<evidence type="ECO:0000256" key="6">
    <source>
        <dbReference type="ARBA" id="ARBA00022840"/>
    </source>
</evidence>
<organism evidence="10 11">
    <name type="scientific">Nocardioides flavescens</name>
    <dbReference type="NCBI Taxonomy" id="2691959"/>
    <lineage>
        <taxon>Bacteria</taxon>
        <taxon>Bacillati</taxon>
        <taxon>Actinomycetota</taxon>
        <taxon>Actinomycetes</taxon>
        <taxon>Propionibacteriales</taxon>
        <taxon>Nocardioidaceae</taxon>
        <taxon>Nocardioides</taxon>
    </lineage>
</organism>
<keyword evidence="5" id="KW-0547">Nucleotide-binding</keyword>